<evidence type="ECO:0000313" key="4">
    <source>
        <dbReference type="Proteomes" id="UP000645828"/>
    </source>
</evidence>
<evidence type="ECO:0000313" key="2">
    <source>
        <dbReference type="EMBL" id="CAD7679353.1"/>
    </source>
</evidence>
<feature type="region of interest" description="Disordered" evidence="1">
    <location>
        <begin position="306"/>
        <end position="329"/>
    </location>
</feature>
<feature type="region of interest" description="Disordered" evidence="1">
    <location>
        <begin position="210"/>
        <end position="233"/>
    </location>
</feature>
<proteinExistence type="predicted"/>
<dbReference type="EMBL" id="CAJHUB010000711">
    <property type="protein sequence ID" value="CAD7679353.1"/>
    <property type="molecule type" value="Genomic_DNA"/>
</dbReference>
<comment type="caution">
    <text evidence="2">The sequence shown here is derived from an EMBL/GenBank/DDBJ whole genome shotgun (WGS) entry which is preliminary data.</text>
</comment>
<keyword evidence="4" id="KW-1185">Reference proteome</keyword>
<protein>
    <submittedName>
        <fullName evidence="2">(raccoon dog) hypothetical protein</fullName>
    </submittedName>
</protein>
<dbReference type="AlphaFoldDB" id="A0A811YSG6"/>
<gene>
    <name evidence="2" type="ORF">NYPRO_LOCUS12152</name>
    <name evidence="3" type="ORF">NYPRO_LOCUS20959</name>
</gene>
<sequence>MASVLKGKDSKVSERMVVVAGHSVGLFNDQFQTTVVKTHFQAIKSEGGVDENVVYPTRPRSVANVTFKEKKRKQNGCRGRLGSAQGTDCHPGHLSLSLSLCLQVAPLWSRARPPGCGVQAPRGALKRRIPMSPAPLGPVDAVGPGLFQALRRLKEPVLLEASSLLARTRNSMARKKGREGACSEQGHGGRRPQARGRLFSTRVFPLLQQAWEGDTDSEGRRPGARGPRAAHQPLSSRFPQVLVTFYETHLDLIALPSDTCLFQKEVVDSRLTRWRGRRRPHPAALQGTVSTGPHAWLCVPRPGRRLPGHSAHPTPEGTLTARQFGKKFH</sequence>
<organism evidence="2 4">
    <name type="scientific">Nyctereutes procyonoides</name>
    <name type="common">Raccoon dog</name>
    <name type="synonym">Canis procyonoides</name>
    <dbReference type="NCBI Taxonomy" id="34880"/>
    <lineage>
        <taxon>Eukaryota</taxon>
        <taxon>Metazoa</taxon>
        <taxon>Chordata</taxon>
        <taxon>Craniata</taxon>
        <taxon>Vertebrata</taxon>
        <taxon>Euteleostomi</taxon>
        <taxon>Mammalia</taxon>
        <taxon>Eutheria</taxon>
        <taxon>Laurasiatheria</taxon>
        <taxon>Carnivora</taxon>
        <taxon>Caniformia</taxon>
        <taxon>Canidae</taxon>
        <taxon>Nyctereutes</taxon>
    </lineage>
</organism>
<evidence type="ECO:0000313" key="3">
    <source>
        <dbReference type="EMBL" id="CAD7688166.1"/>
    </source>
</evidence>
<reference evidence="2" key="1">
    <citation type="submission" date="2020-12" db="EMBL/GenBank/DDBJ databases">
        <authorList>
            <consortium name="Molecular Ecology Group"/>
        </authorList>
    </citation>
    <scope>NUCLEOTIDE SEQUENCE</scope>
    <source>
        <strain evidence="2">TBG_1078</strain>
    </source>
</reference>
<accession>A0A811YSG6</accession>
<dbReference type="Proteomes" id="UP000645828">
    <property type="component" value="Unassembled WGS sequence"/>
</dbReference>
<dbReference type="EMBL" id="CAJHUB010000765">
    <property type="protein sequence ID" value="CAD7688166.1"/>
    <property type="molecule type" value="Genomic_DNA"/>
</dbReference>
<evidence type="ECO:0000256" key="1">
    <source>
        <dbReference type="SAM" id="MobiDB-lite"/>
    </source>
</evidence>
<feature type="region of interest" description="Disordered" evidence="1">
    <location>
        <begin position="170"/>
        <end position="195"/>
    </location>
</feature>
<name>A0A811YSG6_NYCPR</name>